<dbReference type="AlphaFoldDB" id="A0A5S3PNK4"/>
<protein>
    <submittedName>
        <fullName evidence="1">DUF2851 family protein</fullName>
    </submittedName>
</protein>
<name>A0A5S3PNK4_9FLAO</name>
<reference evidence="1 2" key="1">
    <citation type="submission" date="2019-05" db="EMBL/GenBank/DDBJ databases">
        <authorList>
            <person name="Zhang J.-Y."/>
            <person name="Feg X."/>
            <person name="Du Z.-J."/>
        </authorList>
    </citation>
    <scope>NUCLEOTIDE SEQUENCE [LARGE SCALE GENOMIC DNA]</scope>
    <source>
        <strain evidence="1 2">RZ26</strain>
    </source>
</reference>
<accession>A0A5S3PNK4</accession>
<evidence type="ECO:0000313" key="1">
    <source>
        <dbReference type="EMBL" id="TMM56054.1"/>
    </source>
</evidence>
<proteinExistence type="predicted"/>
<dbReference type="OrthoDB" id="1005072at2"/>
<organism evidence="1 2">
    <name type="scientific">Maribacter algarum</name>
    <name type="common">ex Zhang et al. 2020</name>
    <dbReference type="NCBI Taxonomy" id="2578118"/>
    <lineage>
        <taxon>Bacteria</taxon>
        <taxon>Pseudomonadati</taxon>
        <taxon>Bacteroidota</taxon>
        <taxon>Flavobacteriia</taxon>
        <taxon>Flavobacteriales</taxon>
        <taxon>Flavobacteriaceae</taxon>
        <taxon>Maribacter</taxon>
    </lineage>
</organism>
<comment type="caution">
    <text evidence="1">The sequence shown here is derived from an EMBL/GenBank/DDBJ whole genome shotgun (WGS) entry which is preliminary data.</text>
</comment>
<evidence type="ECO:0000313" key="2">
    <source>
        <dbReference type="Proteomes" id="UP000310314"/>
    </source>
</evidence>
<dbReference type="InterPro" id="IPR021272">
    <property type="entry name" value="DUF2851"/>
</dbReference>
<dbReference type="RefSeq" id="WP_138658921.1">
    <property type="nucleotide sequence ID" value="NZ_VATY01000003.1"/>
</dbReference>
<sequence>MREDLLHFIWKYKKLQLTDLLTTSGQSIVLIDVGLHNHLAGPDFFNAKANIANQLWAGNVEIHIKASDWYLHKHEEDSNYDNVILHVVWEDDATVFRKDNSEIPTLELKNYISRELLMAYKNLFDKRQKTFVNCEKDIAQVDSFVFQNWIERLFFERLERKSEFVLSLLKNSKNNWEQVLFSLLLKNFGLKTNGEAFLSLSYALDFSVVRKLQSDVLQLESVFFGMAHLLNDETILDTYYIQLKKEYQYAQHKFDLKNEGVIKPEFFKLRPPNFPTIRLSQLAKLYAVHQNVFNKVIHAHSIDELYSLFDISANIYWDNHFTFGKSSKKSPKRLTKKFIDLLIINSVLPLKFCYARHLGKDPNESIISIISNIKREDNSIISNFKNHGVTVKNARDTQAILQLYTEYCTKNKCLECAVGNTLLQGNV</sequence>
<gene>
    <name evidence="1" type="ORF">FEE95_15580</name>
</gene>
<dbReference type="EMBL" id="VATY01000003">
    <property type="protein sequence ID" value="TMM56054.1"/>
    <property type="molecule type" value="Genomic_DNA"/>
</dbReference>
<dbReference type="Pfam" id="PF11013">
    <property type="entry name" value="DUF2851"/>
    <property type="match status" value="1"/>
</dbReference>
<keyword evidence="2" id="KW-1185">Reference proteome</keyword>
<dbReference type="Proteomes" id="UP000310314">
    <property type="component" value="Unassembled WGS sequence"/>
</dbReference>